<evidence type="ECO:0000256" key="2">
    <source>
        <dbReference type="ARBA" id="ARBA00023285"/>
    </source>
</evidence>
<keyword evidence="2" id="KW-0170">Cobalt</keyword>
<evidence type="ECO:0000256" key="1">
    <source>
        <dbReference type="ARBA" id="ARBA00022723"/>
    </source>
</evidence>
<feature type="region of interest" description="Disordered" evidence="3">
    <location>
        <begin position="206"/>
        <end position="242"/>
    </location>
</feature>
<evidence type="ECO:0000313" key="6">
    <source>
        <dbReference type="Proteomes" id="UP001157126"/>
    </source>
</evidence>
<keyword evidence="1" id="KW-0479">Metal-binding</keyword>
<dbReference type="InterPro" id="IPR006158">
    <property type="entry name" value="Cobalamin-bd"/>
</dbReference>
<dbReference type="PROSITE" id="PS51332">
    <property type="entry name" value="B12_BINDING"/>
    <property type="match status" value="1"/>
</dbReference>
<protein>
    <recommendedName>
        <fullName evidence="4">B12-binding domain-containing protein</fullName>
    </recommendedName>
</protein>
<dbReference type="SUPFAM" id="SSF52242">
    <property type="entry name" value="Cobalamin (vitamin B12)-binding domain"/>
    <property type="match status" value="1"/>
</dbReference>
<dbReference type="PANTHER" id="PTHR45833:SF1">
    <property type="entry name" value="METHIONINE SYNTHASE"/>
    <property type="match status" value="1"/>
</dbReference>
<dbReference type="Gene3D" id="3.40.50.280">
    <property type="entry name" value="Cobalamin-binding domain"/>
    <property type="match status" value="1"/>
</dbReference>
<dbReference type="Pfam" id="PF02607">
    <property type="entry name" value="B12-binding_2"/>
    <property type="match status" value="1"/>
</dbReference>
<evidence type="ECO:0000256" key="3">
    <source>
        <dbReference type="SAM" id="MobiDB-lite"/>
    </source>
</evidence>
<dbReference type="EMBL" id="BSUO01000001">
    <property type="protein sequence ID" value="GMA39138.1"/>
    <property type="molecule type" value="Genomic_DNA"/>
</dbReference>
<feature type="compositionally biased region" description="Polar residues" evidence="3">
    <location>
        <begin position="233"/>
        <end position="242"/>
    </location>
</feature>
<sequence length="242" mass="25813">MTERDDDASDHLADLTTSFLRATAELDTAALHVVIEDALRHHDVDTVIVDLLVPLMHRVGDLWEQGELSVLAEHSASAAVRSAVEEIRRTPEADGRGTIVLACPPGELHDLPTHLFAAMLRERGHRTAVLGANVPWAAIARAMRTHEADACVIASKRPHSLSTRGTGLRRMSHVLPVYVAGPAARGVRLPGVVCLPDDWRAALAIVTGDDGRTSPRSGQPGQLGRTGAVRAASTASNDDGRP</sequence>
<dbReference type="InterPro" id="IPR003759">
    <property type="entry name" value="Cbl-bd_cap"/>
</dbReference>
<feature type="domain" description="B12-binding" evidence="4">
    <location>
        <begin position="96"/>
        <end position="216"/>
    </location>
</feature>
<dbReference type="InterPro" id="IPR050554">
    <property type="entry name" value="Met_Synthase/Corrinoid"/>
</dbReference>
<dbReference type="RefSeq" id="WP_284303117.1">
    <property type="nucleotide sequence ID" value="NZ_BSUO01000001.1"/>
</dbReference>
<evidence type="ECO:0000313" key="5">
    <source>
        <dbReference type="EMBL" id="GMA39138.1"/>
    </source>
</evidence>
<comment type="caution">
    <text evidence="5">The sequence shown here is derived from an EMBL/GenBank/DDBJ whole genome shotgun (WGS) entry which is preliminary data.</text>
</comment>
<dbReference type="PANTHER" id="PTHR45833">
    <property type="entry name" value="METHIONINE SYNTHASE"/>
    <property type="match status" value="1"/>
</dbReference>
<accession>A0ABQ6IR26</accession>
<keyword evidence="6" id="KW-1185">Reference proteome</keyword>
<dbReference type="Gene3D" id="1.10.1240.10">
    <property type="entry name" value="Methionine synthase domain"/>
    <property type="match status" value="1"/>
</dbReference>
<dbReference type="Proteomes" id="UP001157126">
    <property type="component" value="Unassembled WGS sequence"/>
</dbReference>
<name>A0ABQ6IR26_9MICO</name>
<proteinExistence type="predicted"/>
<dbReference type="InterPro" id="IPR036724">
    <property type="entry name" value="Cobalamin-bd_sf"/>
</dbReference>
<dbReference type="Pfam" id="PF02310">
    <property type="entry name" value="B12-binding"/>
    <property type="match status" value="1"/>
</dbReference>
<gene>
    <name evidence="5" type="ORF">GCM10025883_11830</name>
</gene>
<organism evidence="5 6">
    <name type="scientific">Mobilicoccus caccae</name>
    <dbReference type="NCBI Taxonomy" id="1859295"/>
    <lineage>
        <taxon>Bacteria</taxon>
        <taxon>Bacillati</taxon>
        <taxon>Actinomycetota</taxon>
        <taxon>Actinomycetes</taxon>
        <taxon>Micrococcales</taxon>
        <taxon>Dermatophilaceae</taxon>
        <taxon>Mobilicoccus</taxon>
    </lineage>
</organism>
<evidence type="ECO:0000259" key="4">
    <source>
        <dbReference type="PROSITE" id="PS51332"/>
    </source>
</evidence>
<reference evidence="6" key="1">
    <citation type="journal article" date="2019" name="Int. J. Syst. Evol. Microbiol.">
        <title>The Global Catalogue of Microorganisms (GCM) 10K type strain sequencing project: providing services to taxonomists for standard genome sequencing and annotation.</title>
        <authorList>
            <consortium name="The Broad Institute Genomics Platform"/>
            <consortium name="The Broad Institute Genome Sequencing Center for Infectious Disease"/>
            <person name="Wu L."/>
            <person name="Ma J."/>
        </authorList>
    </citation>
    <scope>NUCLEOTIDE SEQUENCE [LARGE SCALE GENOMIC DNA]</scope>
    <source>
        <strain evidence="6">NBRC 113072</strain>
    </source>
</reference>
<dbReference type="InterPro" id="IPR036594">
    <property type="entry name" value="Meth_synthase_dom"/>
</dbReference>